<protein>
    <submittedName>
        <fullName evidence="1">Uncharacterized protein</fullName>
    </submittedName>
</protein>
<proteinExistence type="predicted"/>
<organism evidence="1 2">
    <name type="scientific">Artemia franciscana</name>
    <name type="common">Brine shrimp</name>
    <name type="synonym">Artemia sanfranciscana</name>
    <dbReference type="NCBI Taxonomy" id="6661"/>
    <lineage>
        <taxon>Eukaryota</taxon>
        <taxon>Metazoa</taxon>
        <taxon>Ecdysozoa</taxon>
        <taxon>Arthropoda</taxon>
        <taxon>Crustacea</taxon>
        <taxon>Branchiopoda</taxon>
        <taxon>Anostraca</taxon>
        <taxon>Artemiidae</taxon>
        <taxon>Artemia</taxon>
    </lineage>
</organism>
<evidence type="ECO:0000313" key="1">
    <source>
        <dbReference type="EMBL" id="KAK2720454.1"/>
    </source>
</evidence>
<sequence length="122" mass="13432">MIVNKPLLQKTSSEYVKTVTVDRLSSRVKDKLIEQEAAKSVAGFVNDKNRTADALTNLILAVSARIMLLMINSVDKRLVNTSIGYVCGFKTLQTGEIGSVQVKFDGKKCPMKSAVKLCAFKY</sequence>
<dbReference type="AlphaFoldDB" id="A0AA88I2S7"/>
<comment type="caution">
    <text evidence="1">The sequence shown here is derived from an EMBL/GenBank/DDBJ whole genome shotgun (WGS) entry which is preliminary data.</text>
</comment>
<dbReference type="Proteomes" id="UP001187531">
    <property type="component" value="Unassembled WGS sequence"/>
</dbReference>
<reference evidence="1" key="1">
    <citation type="submission" date="2023-07" db="EMBL/GenBank/DDBJ databases">
        <title>Chromosome-level genome assembly of Artemia franciscana.</title>
        <authorList>
            <person name="Jo E."/>
        </authorList>
    </citation>
    <scope>NUCLEOTIDE SEQUENCE</scope>
    <source>
        <tissue evidence="1">Whole body</tissue>
    </source>
</reference>
<dbReference type="EMBL" id="JAVRJZ010000007">
    <property type="protein sequence ID" value="KAK2720454.1"/>
    <property type="molecule type" value="Genomic_DNA"/>
</dbReference>
<gene>
    <name evidence="1" type="ORF">QYM36_004366</name>
</gene>
<evidence type="ECO:0000313" key="2">
    <source>
        <dbReference type="Proteomes" id="UP001187531"/>
    </source>
</evidence>
<accession>A0AA88I2S7</accession>
<keyword evidence="2" id="KW-1185">Reference proteome</keyword>
<name>A0AA88I2S7_ARTSF</name>